<dbReference type="EMBL" id="PGUY01000031">
    <property type="protein sequence ID" value="PLT29942.1"/>
    <property type="molecule type" value="Genomic_DNA"/>
</dbReference>
<evidence type="ECO:0000313" key="6">
    <source>
        <dbReference type="Proteomes" id="UP000234748"/>
    </source>
</evidence>
<keyword evidence="2" id="KW-0012">Acyltransferase</keyword>
<dbReference type="GO" id="GO:0005737">
    <property type="term" value="C:cytoplasm"/>
    <property type="evidence" value="ECO:0007669"/>
    <property type="project" value="TreeGrafter"/>
</dbReference>
<comment type="similarity">
    <text evidence="3">Belongs to the acetyltransferase family. RimJ subfamily.</text>
</comment>
<gene>
    <name evidence="5" type="ORF">CUU66_10465</name>
</gene>
<reference evidence="5 6" key="1">
    <citation type="submission" date="2017-11" db="EMBL/GenBank/DDBJ databases">
        <title>Comparitive Functional Genomics of Dry Heat Resistant strains isolated from the Viking Spacecraft.</title>
        <authorList>
            <person name="Seuylemezian A."/>
            <person name="Cooper K."/>
            <person name="Vaishampayan P."/>
        </authorList>
    </citation>
    <scope>NUCLEOTIDE SEQUENCE [LARGE SCALE GENOMIC DNA]</scope>
    <source>
        <strain evidence="5 6">V1-29</strain>
    </source>
</reference>
<proteinExistence type="inferred from homology"/>
<keyword evidence="6" id="KW-1185">Reference proteome</keyword>
<dbReference type="PANTHER" id="PTHR43792:SF8">
    <property type="entry name" value="[RIBOSOMAL PROTEIN US5]-ALANINE N-ACETYLTRANSFERASE"/>
    <property type="match status" value="1"/>
</dbReference>
<feature type="domain" description="N-acetyltransferase" evidence="4">
    <location>
        <begin position="28"/>
        <end position="179"/>
    </location>
</feature>
<evidence type="ECO:0000256" key="3">
    <source>
        <dbReference type="ARBA" id="ARBA00038502"/>
    </source>
</evidence>
<dbReference type="InterPro" id="IPR000182">
    <property type="entry name" value="GNAT_dom"/>
</dbReference>
<evidence type="ECO:0000259" key="4">
    <source>
        <dbReference type="PROSITE" id="PS51186"/>
    </source>
</evidence>
<name>A0A2N5M6I9_9BACI</name>
<dbReference type="Pfam" id="PF13302">
    <property type="entry name" value="Acetyltransf_3"/>
    <property type="match status" value="1"/>
</dbReference>
<evidence type="ECO:0000313" key="5">
    <source>
        <dbReference type="EMBL" id="PLT29942.1"/>
    </source>
</evidence>
<keyword evidence="1 5" id="KW-0808">Transferase</keyword>
<dbReference type="OrthoDB" id="9795206at2"/>
<dbReference type="Proteomes" id="UP000234748">
    <property type="component" value="Unassembled WGS sequence"/>
</dbReference>
<dbReference type="GO" id="GO:0008999">
    <property type="term" value="F:protein-N-terminal-alanine acetyltransferase activity"/>
    <property type="evidence" value="ECO:0007669"/>
    <property type="project" value="TreeGrafter"/>
</dbReference>
<dbReference type="InterPro" id="IPR051531">
    <property type="entry name" value="N-acetyltransferase"/>
</dbReference>
<dbReference type="Gene3D" id="3.40.630.30">
    <property type="match status" value="1"/>
</dbReference>
<dbReference type="AlphaFoldDB" id="A0A2N5M6I9"/>
<organism evidence="5 6">
    <name type="scientific">Peribacillus deserti</name>
    <dbReference type="NCBI Taxonomy" id="673318"/>
    <lineage>
        <taxon>Bacteria</taxon>
        <taxon>Bacillati</taxon>
        <taxon>Bacillota</taxon>
        <taxon>Bacilli</taxon>
        <taxon>Bacillales</taxon>
        <taxon>Bacillaceae</taxon>
        <taxon>Peribacillus</taxon>
    </lineage>
</organism>
<dbReference type="SUPFAM" id="SSF55729">
    <property type="entry name" value="Acyl-CoA N-acyltransferases (Nat)"/>
    <property type="match status" value="1"/>
</dbReference>
<comment type="caution">
    <text evidence="5">The sequence shown here is derived from an EMBL/GenBank/DDBJ whole genome shotgun (WGS) entry which is preliminary data.</text>
</comment>
<protein>
    <submittedName>
        <fullName evidence="5">N-acetyltransferase</fullName>
    </submittedName>
</protein>
<dbReference type="InterPro" id="IPR016181">
    <property type="entry name" value="Acyl_CoA_acyltransferase"/>
</dbReference>
<evidence type="ECO:0000256" key="1">
    <source>
        <dbReference type="ARBA" id="ARBA00022679"/>
    </source>
</evidence>
<accession>A0A2N5M6I9</accession>
<evidence type="ECO:0000256" key="2">
    <source>
        <dbReference type="ARBA" id="ARBA00023315"/>
    </source>
</evidence>
<dbReference type="PROSITE" id="PS51186">
    <property type="entry name" value="GNAT"/>
    <property type="match status" value="1"/>
</dbReference>
<dbReference type="PANTHER" id="PTHR43792">
    <property type="entry name" value="GNAT FAMILY, PUTATIVE (AFU_ORTHOLOGUE AFUA_3G00765)-RELATED-RELATED"/>
    <property type="match status" value="1"/>
</dbReference>
<sequence length="189" mass="21660">MNREKEMLLQGTNIYLRALEEADAAAYTDLLVRNRHVWKQFEPAKDEDFYQVEHQRELILESQEDTKNGKSYHFGIFLNNTDLLAGDISLYSVKTSFFQSAQAGYALDTDQTGKGLASEALFLLMKFAFNIINLRRLEAGVSPDNPASIRVLEKAGFRREGLMRENLLINGEWKSHFLYAVLSKDIFRG</sequence>